<proteinExistence type="predicted"/>
<accession>A0A3R9NYJ0</accession>
<sequence length="63" mass="7480">MEKREWTESCVLCECYETRGIHILESFLCYRCEKAIVRLEPEDPEYLEAIKKLRKIKAATLLS</sequence>
<keyword evidence="2" id="KW-1185">Reference proteome</keyword>
<dbReference type="EMBL" id="RBVX01000121">
    <property type="protein sequence ID" value="RSL28904.1"/>
    <property type="molecule type" value="Genomic_DNA"/>
</dbReference>
<reference evidence="1 2" key="1">
    <citation type="submission" date="2018-10" db="EMBL/GenBank/DDBJ databases">
        <title>Draft genome sequence of Bacillus salarius IM0101, isolated from a hypersaline soil in Inner Mongolia, China.</title>
        <authorList>
            <person name="Yamprayoonswat W."/>
            <person name="Boonvisut S."/>
            <person name="Jumpathong W."/>
            <person name="Sittihan S."/>
            <person name="Ruangsuj P."/>
            <person name="Wanthongcharoen S."/>
            <person name="Thongpramul N."/>
            <person name="Pimmason S."/>
            <person name="Yu B."/>
            <person name="Yasawong M."/>
        </authorList>
    </citation>
    <scope>NUCLEOTIDE SEQUENCE [LARGE SCALE GENOMIC DNA]</scope>
    <source>
        <strain evidence="1 2">IM0101</strain>
    </source>
</reference>
<dbReference type="RefSeq" id="WP_125563498.1">
    <property type="nucleotide sequence ID" value="NZ_RBVX01000121.1"/>
</dbReference>
<dbReference type="AlphaFoldDB" id="A0A3R9NYJ0"/>
<dbReference type="Pfam" id="PF10764">
    <property type="entry name" value="Gin"/>
    <property type="match status" value="1"/>
</dbReference>
<dbReference type="Proteomes" id="UP000275076">
    <property type="component" value="Unassembled WGS sequence"/>
</dbReference>
<protein>
    <submittedName>
        <fullName evidence="1">Sigma factor G inhibitor Gin</fullName>
    </submittedName>
</protein>
<dbReference type="OrthoDB" id="2886653at2"/>
<comment type="caution">
    <text evidence="1">The sequence shown here is derived from an EMBL/GenBank/DDBJ whole genome shotgun (WGS) entry which is preliminary data.</text>
</comment>
<name>A0A3R9NYJ0_9BACI</name>
<gene>
    <name evidence="1" type="ORF">D7Z54_34020</name>
</gene>
<evidence type="ECO:0000313" key="2">
    <source>
        <dbReference type="Proteomes" id="UP000275076"/>
    </source>
</evidence>
<dbReference type="InterPro" id="IPR019700">
    <property type="entry name" value="Sigma-G_inhibitor_Gin"/>
</dbReference>
<evidence type="ECO:0000313" key="1">
    <source>
        <dbReference type="EMBL" id="RSL28904.1"/>
    </source>
</evidence>
<organism evidence="1 2">
    <name type="scientific">Salibacterium salarium</name>
    <dbReference type="NCBI Taxonomy" id="284579"/>
    <lineage>
        <taxon>Bacteria</taxon>
        <taxon>Bacillati</taxon>
        <taxon>Bacillota</taxon>
        <taxon>Bacilli</taxon>
        <taxon>Bacillales</taxon>
        <taxon>Bacillaceae</taxon>
    </lineage>
</organism>